<organism evidence="1 2">
    <name type="scientific">Acinetobacter cumulans</name>
    <dbReference type="NCBI Taxonomy" id="2136182"/>
    <lineage>
        <taxon>Bacteria</taxon>
        <taxon>Pseudomonadati</taxon>
        <taxon>Pseudomonadota</taxon>
        <taxon>Gammaproteobacteria</taxon>
        <taxon>Moraxellales</taxon>
        <taxon>Moraxellaceae</taxon>
        <taxon>Acinetobacter</taxon>
    </lineage>
</organism>
<dbReference type="EMBL" id="RCHD01000076">
    <property type="protein sequence ID" value="RLL28846.1"/>
    <property type="molecule type" value="Genomic_DNA"/>
</dbReference>
<protein>
    <submittedName>
        <fullName evidence="1">Uncharacterized protein</fullName>
    </submittedName>
</protein>
<dbReference type="RefSeq" id="WP_121595042.1">
    <property type="nucleotide sequence ID" value="NZ_RCHD01000076.1"/>
</dbReference>
<reference evidence="1 2" key="1">
    <citation type="submission" date="2018-09" db="EMBL/GenBank/DDBJ databases">
        <title>The draft genome of Acinetobacter sp. strains.</title>
        <authorList>
            <person name="Qin J."/>
            <person name="Feng Y."/>
            <person name="Zong Z."/>
        </authorList>
    </citation>
    <scope>NUCLEOTIDE SEQUENCE [LARGE SCALE GENOMIC DNA]</scope>
    <source>
        <strain evidence="1 2">WCHAc060003</strain>
    </source>
</reference>
<proteinExistence type="predicted"/>
<comment type="caution">
    <text evidence="1">The sequence shown here is derived from an EMBL/GenBank/DDBJ whole genome shotgun (WGS) entry which is preliminary data.</text>
</comment>
<dbReference type="AlphaFoldDB" id="A0A498CVT0"/>
<evidence type="ECO:0000313" key="1">
    <source>
        <dbReference type="EMBL" id="RLL28846.1"/>
    </source>
</evidence>
<dbReference type="Proteomes" id="UP000267166">
    <property type="component" value="Unassembled WGS sequence"/>
</dbReference>
<name>A0A498CVT0_9GAMM</name>
<evidence type="ECO:0000313" key="2">
    <source>
        <dbReference type="Proteomes" id="UP000267166"/>
    </source>
</evidence>
<accession>A0A498CVT0</accession>
<sequence>MNIDISDVSDFIWKASQSELNRIADELTDNGYEFECAECETHECATHDSTEDIEVAKRLFLQNLANRLDLFGLGDMLSELKDECDRLGVNLKLERSAA</sequence>
<gene>
    <name evidence="1" type="ORF">D9K80_17485</name>
</gene>